<feature type="signal peptide" evidence="2">
    <location>
        <begin position="1"/>
        <end position="21"/>
    </location>
</feature>
<reference evidence="4 5" key="1">
    <citation type="submission" date="2020-05" db="EMBL/GenBank/DDBJ databases">
        <title>Distinct polysaccharide utilization as determinants for interspecies competition between intestinal Prevotella spp.</title>
        <authorList>
            <person name="Galvez E.J.C."/>
            <person name="Iljazovic A."/>
            <person name="Strowig T."/>
        </authorList>
    </citation>
    <scope>NUCLEOTIDE SEQUENCE [LARGE SCALE GENOMIC DNA]</scope>
    <source>
        <strain evidence="4 5">PROD</strain>
    </source>
</reference>
<dbReference type="EMBL" id="JABKKE010000008">
    <property type="protein sequence ID" value="NPE13886.1"/>
    <property type="molecule type" value="Genomic_DNA"/>
</dbReference>
<dbReference type="Proteomes" id="UP001193734">
    <property type="component" value="Unassembled WGS sequence"/>
</dbReference>
<dbReference type="CDD" id="cd07185">
    <property type="entry name" value="OmpA_C-like"/>
    <property type="match status" value="1"/>
</dbReference>
<keyword evidence="1" id="KW-0472">Membrane</keyword>
<evidence type="ECO:0000256" key="2">
    <source>
        <dbReference type="SAM" id="SignalP"/>
    </source>
</evidence>
<evidence type="ECO:0000259" key="3">
    <source>
        <dbReference type="PROSITE" id="PS51123"/>
    </source>
</evidence>
<sequence length="381" mass="42065">MYRKSFLAAVFCMMASGAAMAQDSDKETLKSYNFIEAQGGGQITLTDAKMDKLITPVGALSFGRYFTPAVGARLHVSGWESKSGYNDLGFYKWNYITTNADLLVNLTNLACKDKDHFLNVIFVAGVGLTTGWGNDDANAMANANMGLNMPFVWDDTRLSHNIRAGLRLETNVTKPVGVSLEVNASSLDDRFNSKYNNSDDWMVSAMLGVSFRFGHKYGKKHVHVAEPAPVVTPEPAPVVEQPAPKPEPKVITRKVEKKVPVKLHEERFYKIREADAEGNKAQMKRVADFLKEYPEAKVTVVGYADKGTGNAALNVKYAKQRADQYKKELVDSYGADASRIITDSKGDKVQPFAENDKNRCVIVDGEAEKVVIETVTETVNE</sequence>
<gene>
    <name evidence="4" type="ORF">HPS55_06025</name>
</gene>
<evidence type="ECO:0000313" key="5">
    <source>
        <dbReference type="Proteomes" id="UP001193734"/>
    </source>
</evidence>
<comment type="caution">
    <text evidence="4">The sequence shown here is derived from an EMBL/GenBank/DDBJ whole genome shotgun (WGS) entry which is preliminary data.</text>
</comment>
<name>A0ABX2ATJ0_9BACT</name>
<evidence type="ECO:0000256" key="1">
    <source>
        <dbReference type="PROSITE-ProRule" id="PRU00473"/>
    </source>
</evidence>
<keyword evidence="5" id="KW-1185">Reference proteome</keyword>
<dbReference type="InterPro" id="IPR036737">
    <property type="entry name" value="OmpA-like_sf"/>
</dbReference>
<accession>A0ABX2ATJ0</accession>
<dbReference type="Pfam" id="PF00691">
    <property type="entry name" value="OmpA"/>
    <property type="match status" value="1"/>
</dbReference>
<proteinExistence type="predicted"/>
<evidence type="ECO:0000313" key="4">
    <source>
        <dbReference type="EMBL" id="NPE13886.1"/>
    </source>
</evidence>
<dbReference type="Gene3D" id="3.30.1330.60">
    <property type="entry name" value="OmpA-like domain"/>
    <property type="match status" value="1"/>
</dbReference>
<keyword evidence="2" id="KW-0732">Signal</keyword>
<organism evidence="4 5">
    <name type="scientific">Xylanibacter rodentium</name>
    <dbReference type="NCBI Taxonomy" id="2736289"/>
    <lineage>
        <taxon>Bacteria</taxon>
        <taxon>Pseudomonadati</taxon>
        <taxon>Bacteroidota</taxon>
        <taxon>Bacteroidia</taxon>
        <taxon>Bacteroidales</taxon>
        <taxon>Prevotellaceae</taxon>
        <taxon>Xylanibacter</taxon>
    </lineage>
</organism>
<dbReference type="InterPro" id="IPR006665">
    <property type="entry name" value="OmpA-like"/>
</dbReference>
<dbReference type="RefSeq" id="WP_172174779.1">
    <property type="nucleotide sequence ID" value="NZ_CASGIA010000005.1"/>
</dbReference>
<protein>
    <submittedName>
        <fullName evidence="4">OmpA family protein</fullName>
    </submittedName>
</protein>
<feature type="chain" id="PRO_5045775421" evidence="2">
    <location>
        <begin position="22"/>
        <end position="381"/>
    </location>
</feature>
<dbReference type="SUPFAM" id="SSF103088">
    <property type="entry name" value="OmpA-like"/>
    <property type="match status" value="1"/>
</dbReference>
<dbReference type="GeneID" id="82157318"/>
<feature type="domain" description="OmpA-like" evidence="3">
    <location>
        <begin position="256"/>
        <end position="378"/>
    </location>
</feature>
<dbReference type="PROSITE" id="PS51123">
    <property type="entry name" value="OMPA_2"/>
    <property type="match status" value="1"/>
</dbReference>